<sequence length="576" mass="65585">MRITIFDIVLVFFGFILNTFFREIKSRGSHNIPKEGPIIFIGAPHANAFVDGLLLMKYSKRSVFLMIAQNAIRYGHYVGILARAIHAIILNRPKDLAEPGKGKIFLDENKGDPLRIIGINTEFTKQLKVGYQISLPREYGLSEITEIISDTEIVIKKEFKEPKALEVLTQSGGTSYTCMPYVDQSNLYEIVFKMLNAGKCIGVFPEGRSHDRSEFIPLKAGVAFMTLGAMAANPGLDVKIVPCGLNYFQPHKFRSRAVIEFGSPISIPPELIEKYNNSGSDRREACNKLMTIIYERLKLLAVIAPDYETLSVVRAARRLCRPEHRKLEIDEMIDLDRRLINGYIKFQNDSNVQEIYKKVKEYDQLLKYNRLKDYQVHKITTVKFRALVSLLYRIFILVLCSILALPGLILNLPLIVKAQIVSAKKAEAALKGSYIIIRGSHVIATWKILVSFKVIPVSYGIYTLIALSLAYKYNWGFIMNFGIFSPIIILTMLFMNSYVTIRLFDFGTDLYRSLFPLILTLSPSSKSTIKKLRKVRDELSYEIIEIINEIGPKIYSDFDNACIIRQLKEIKSKVSK</sequence>
<gene>
    <name evidence="3" type="ORF">C2G38_2012167</name>
</gene>
<dbReference type="GO" id="GO:0008654">
    <property type="term" value="P:phospholipid biosynthetic process"/>
    <property type="evidence" value="ECO:0007669"/>
    <property type="project" value="TreeGrafter"/>
</dbReference>
<dbReference type="Pfam" id="PF01553">
    <property type="entry name" value="Acyltransferase"/>
    <property type="match status" value="1"/>
</dbReference>
<accession>A0A397VZL8</accession>
<dbReference type="InterPro" id="IPR052744">
    <property type="entry name" value="GPAT/DAPAT"/>
</dbReference>
<feature type="transmembrane region" description="Helical" evidence="1">
    <location>
        <begin position="448"/>
        <end position="471"/>
    </location>
</feature>
<dbReference type="AlphaFoldDB" id="A0A397VZL8"/>
<keyword evidence="1" id="KW-0812">Transmembrane</keyword>
<keyword evidence="1" id="KW-0472">Membrane</keyword>
<name>A0A397VZL8_9GLOM</name>
<dbReference type="SMART" id="SM00563">
    <property type="entry name" value="PlsC"/>
    <property type="match status" value="1"/>
</dbReference>
<dbReference type="STRING" id="44941.A0A397VZL8"/>
<dbReference type="Proteomes" id="UP000266673">
    <property type="component" value="Unassembled WGS sequence"/>
</dbReference>
<dbReference type="SUPFAM" id="SSF69593">
    <property type="entry name" value="Glycerol-3-phosphate (1)-acyltransferase"/>
    <property type="match status" value="1"/>
</dbReference>
<dbReference type="InterPro" id="IPR002123">
    <property type="entry name" value="Plipid/glycerol_acylTrfase"/>
</dbReference>
<evidence type="ECO:0000313" key="4">
    <source>
        <dbReference type="Proteomes" id="UP000266673"/>
    </source>
</evidence>
<feature type="domain" description="Phospholipid/glycerol acyltransferase" evidence="2">
    <location>
        <begin position="39"/>
        <end position="248"/>
    </location>
</feature>
<reference evidence="3 4" key="1">
    <citation type="submission" date="2018-06" db="EMBL/GenBank/DDBJ databases">
        <title>Comparative genomics reveals the genomic features of Rhizophagus irregularis, R. cerebriforme, R. diaphanum and Gigaspora rosea, and their symbiotic lifestyle signature.</title>
        <authorList>
            <person name="Morin E."/>
            <person name="San Clemente H."/>
            <person name="Chen E.C.H."/>
            <person name="De La Providencia I."/>
            <person name="Hainaut M."/>
            <person name="Kuo A."/>
            <person name="Kohler A."/>
            <person name="Murat C."/>
            <person name="Tang N."/>
            <person name="Roy S."/>
            <person name="Loubradou J."/>
            <person name="Henrissat B."/>
            <person name="Grigoriev I.V."/>
            <person name="Corradi N."/>
            <person name="Roux C."/>
            <person name="Martin F.M."/>
        </authorList>
    </citation>
    <scope>NUCLEOTIDE SEQUENCE [LARGE SCALE GENOMIC DNA]</scope>
    <source>
        <strain evidence="3 4">DAOM 194757</strain>
    </source>
</reference>
<evidence type="ECO:0000259" key="2">
    <source>
        <dbReference type="SMART" id="SM00563"/>
    </source>
</evidence>
<dbReference type="OrthoDB" id="2427554at2759"/>
<dbReference type="EMBL" id="QKWP01000104">
    <property type="protein sequence ID" value="RIB27262.1"/>
    <property type="molecule type" value="Genomic_DNA"/>
</dbReference>
<dbReference type="PANTHER" id="PTHR31605:SF0">
    <property type="entry name" value="GLYCEROL-3-PHOSPHATE O-ACYLTRANSFERASE 1"/>
    <property type="match status" value="1"/>
</dbReference>
<comment type="caution">
    <text evidence="3">The sequence shown here is derived from an EMBL/GenBank/DDBJ whole genome shotgun (WGS) entry which is preliminary data.</text>
</comment>
<feature type="transmembrane region" description="Helical" evidence="1">
    <location>
        <begin position="390"/>
        <end position="416"/>
    </location>
</feature>
<keyword evidence="1" id="KW-1133">Transmembrane helix</keyword>
<protein>
    <recommendedName>
        <fullName evidence="2">Phospholipid/glycerol acyltransferase domain-containing protein</fullName>
    </recommendedName>
</protein>
<dbReference type="PANTHER" id="PTHR31605">
    <property type="entry name" value="GLYCEROL-3-PHOSPHATE O-ACYLTRANSFERASE 1"/>
    <property type="match status" value="1"/>
</dbReference>
<organism evidence="3 4">
    <name type="scientific">Gigaspora rosea</name>
    <dbReference type="NCBI Taxonomy" id="44941"/>
    <lineage>
        <taxon>Eukaryota</taxon>
        <taxon>Fungi</taxon>
        <taxon>Fungi incertae sedis</taxon>
        <taxon>Mucoromycota</taxon>
        <taxon>Glomeromycotina</taxon>
        <taxon>Glomeromycetes</taxon>
        <taxon>Diversisporales</taxon>
        <taxon>Gigasporaceae</taxon>
        <taxon>Gigaspora</taxon>
    </lineage>
</organism>
<evidence type="ECO:0000313" key="3">
    <source>
        <dbReference type="EMBL" id="RIB27262.1"/>
    </source>
</evidence>
<dbReference type="GO" id="GO:0004366">
    <property type="term" value="F:glycerol-3-phosphate O-acyltransferase activity"/>
    <property type="evidence" value="ECO:0007669"/>
    <property type="project" value="TreeGrafter"/>
</dbReference>
<keyword evidence="4" id="KW-1185">Reference proteome</keyword>
<feature type="transmembrane region" description="Helical" evidence="1">
    <location>
        <begin position="477"/>
        <end position="495"/>
    </location>
</feature>
<proteinExistence type="predicted"/>
<dbReference type="GO" id="GO:0016287">
    <property type="term" value="F:glycerone-phosphate O-acyltransferase activity"/>
    <property type="evidence" value="ECO:0007669"/>
    <property type="project" value="TreeGrafter"/>
</dbReference>
<evidence type="ECO:0000256" key="1">
    <source>
        <dbReference type="SAM" id="Phobius"/>
    </source>
</evidence>